<gene>
    <name evidence="1" type="ORF">GCM10012284_59810</name>
</gene>
<protein>
    <submittedName>
        <fullName evidence="1">Uncharacterized protein</fullName>
    </submittedName>
</protein>
<sequence length="120" mass="12556">MAGAFIYLDMGGAPVAEQPGPVIIGDRGGMLSCLFERIHGLSGKAQGRVRLGLLGGAILARAAADSRGPAALASSSRRRPVMMSPSAWISVEAPECRLLSKIRATAARRMSPDRSARVRA</sequence>
<accession>A0A8J3FRJ6</accession>
<name>A0A8J3FRJ6_9ACTN</name>
<reference evidence="1" key="2">
    <citation type="submission" date="2020-09" db="EMBL/GenBank/DDBJ databases">
        <authorList>
            <person name="Sun Q."/>
            <person name="Zhou Y."/>
        </authorList>
    </citation>
    <scope>NUCLEOTIDE SEQUENCE</scope>
    <source>
        <strain evidence="1">CGMCC 4.7299</strain>
    </source>
</reference>
<reference evidence="1" key="1">
    <citation type="journal article" date="2014" name="Int. J. Syst. Evol. Microbiol.">
        <title>Complete genome sequence of Corynebacterium casei LMG S-19264T (=DSM 44701T), isolated from a smear-ripened cheese.</title>
        <authorList>
            <consortium name="US DOE Joint Genome Institute (JGI-PGF)"/>
            <person name="Walter F."/>
            <person name="Albersmeier A."/>
            <person name="Kalinowski J."/>
            <person name="Ruckert C."/>
        </authorList>
    </citation>
    <scope>NUCLEOTIDE SEQUENCE</scope>
    <source>
        <strain evidence="1">CGMCC 4.7299</strain>
    </source>
</reference>
<dbReference type="EMBL" id="BMMX01000055">
    <property type="protein sequence ID" value="GGL17274.1"/>
    <property type="molecule type" value="Genomic_DNA"/>
</dbReference>
<keyword evidence="2" id="KW-1185">Reference proteome</keyword>
<comment type="caution">
    <text evidence="1">The sequence shown here is derived from an EMBL/GenBank/DDBJ whole genome shotgun (WGS) entry which is preliminary data.</text>
</comment>
<dbReference type="Proteomes" id="UP000656042">
    <property type="component" value="Unassembled WGS sequence"/>
</dbReference>
<evidence type="ECO:0000313" key="2">
    <source>
        <dbReference type="Proteomes" id="UP000656042"/>
    </source>
</evidence>
<evidence type="ECO:0000313" key="1">
    <source>
        <dbReference type="EMBL" id="GGL17274.1"/>
    </source>
</evidence>
<dbReference type="AlphaFoldDB" id="A0A8J3FRJ6"/>
<proteinExistence type="predicted"/>
<organism evidence="1 2">
    <name type="scientific">Mangrovihabitans endophyticus</name>
    <dbReference type="NCBI Taxonomy" id="1751298"/>
    <lineage>
        <taxon>Bacteria</taxon>
        <taxon>Bacillati</taxon>
        <taxon>Actinomycetota</taxon>
        <taxon>Actinomycetes</taxon>
        <taxon>Micromonosporales</taxon>
        <taxon>Micromonosporaceae</taxon>
        <taxon>Mangrovihabitans</taxon>
    </lineage>
</organism>